<protein>
    <submittedName>
        <fullName evidence="2 3">Uncharacterized protein</fullName>
    </submittedName>
</protein>
<evidence type="ECO:0000313" key="4">
    <source>
        <dbReference type="Proteomes" id="UP000014760"/>
    </source>
</evidence>
<dbReference type="EMBL" id="AMQN01003457">
    <property type="status" value="NOT_ANNOTATED_CDS"/>
    <property type="molecule type" value="Genomic_DNA"/>
</dbReference>
<keyword evidence="1" id="KW-1133">Transmembrane helix</keyword>
<proteinExistence type="predicted"/>
<keyword evidence="1" id="KW-0812">Transmembrane</keyword>
<sequence>MQRNNNSKVEYKEGINLLDAGSSDEEQEHFSIPPALRLNIHEEGRRKKKHCCSWHICVLSFGLLFVLTAIFALGLYTYDLKRQLEEVRQKAFSLLCDFVLKRNKRQRSSSAC</sequence>
<organism evidence="2">
    <name type="scientific">Capitella teleta</name>
    <name type="common">Polychaete worm</name>
    <dbReference type="NCBI Taxonomy" id="283909"/>
    <lineage>
        <taxon>Eukaryota</taxon>
        <taxon>Metazoa</taxon>
        <taxon>Spiralia</taxon>
        <taxon>Lophotrochozoa</taxon>
        <taxon>Annelida</taxon>
        <taxon>Polychaeta</taxon>
        <taxon>Sedentaria</taxon>
        <taxon>Scolecida</taxon>
        <taxon>Capitellidae</taxon>
        <taxon>Capitella</taxon>
    </lineage>
</organism>
<dbReference type="EMBL" id="KB311873">
    <property type="protein sequence ID" value="ELT88320.1"/>
    <property type="molecule type" value="Genomic_DNA"/>
</dbReference>
<reference evidence="3" key="3">
    <citation type="submission" date="2015-06" db="UniProtKB">
        <authorList>
            <consortium name="EnsemblMetazoa"/>
        </authorList>
    </citation>
    <scope>IDENTIFICATION</scope>
</reference>
<evidence type="ECO:0000256" key="1">
    <source>
        <dbReference type="SAM" id="Phobius"/>
    </source>
</evidence>
<dbReference type="Proteomes" id="UP000014760">
    <property type="component" value="Unassembled WGS sequence"/>
</dbReference>
<evidence type="ECO:0000313" key="3">
    <source>
        <dbReference type="EnsemblMetazoa" id="CapteP185263"/>
    </source>
</evidence>
<name>R7TAA5_CAPTE</name>
<dbReference type="AlphaFoldDB" id="R7TAA5"/>
<accession>R7TAA5</accession>
<keyword evidence="4" id="KW-1185">Reference proteome</keyword>
<dbReference type="HOGENOM" id="CLU_2148234_0_0_1"/>
<gene>
    <name evidence="2" type="ORF">CAPTEDRAFT_185263</name>
</gene>
<reference evidence="2 4" key="2">
    <citation type="journal article" date="2013" name="Nature">
        <title>Insights into bilaterian evolution from three spiralian genomes.</title>
        <authorList>
            <person name="Simakov O."/>
            <person name="Marletaz F."/>
            <person name="Cho S.J."/>
            <person name="Edsinger-Gonzales E."/>
            <person name="Havlak P."/>
            <person name="Hellsten U."/>
            <person name="Kuo D.H."/>
            <person name="Larsson T."/>
            <person name="Lv J."/>
            <person name="Arendt D."/>
            <person name="Savage R."/>
            <person name="Osoegawa K."/>
            <person name="de Jong P."/>
            <person name="Grimwood J."/>
            <person name="Chapman J.A."/>
            <person name="Shapiro H."/>
            <person name="Aerts A."/>
            <person name="Otillar R.P."/>
            <person name="Terry A.Y."/>
            <person name="Boore J.L."/>
            <person name="Grigoriev I.V."/>
            <person name="Lindberg D.R."/>
            <person name="Seaver E.C."/>
            <person name="Weisblat D.A."/>
            <person name="Putnam N.H."/>
            <person name="Rokhsar D.S."/>
        </authorList>
    </citation>
    <scope>NUCLEOTIDE SEQUENCE</scope>
    <source>
        <strain evidence="2 4">I ESC-2004</strain>
    </source>
</reference>
<feature type="transmembrane region" description="Helical" evidence="1">
    <location>
        <begin position="54"/>
        <end position="78"/>
    </location>
</feature>
<dbReference type="EnsemblMetazoa" id="CapteT185263">
    <property type="protein sequence ID" value="CapteP185263"/>
    <property type="gene ID" value="CapteG185263"/>
</dbReference>
<evidence type="ECO:0000313" key="2">
    <source>
        <dbReference type="EMBL" id="ELT88320.1"/>
    </source>
</evidence>
<reference evidence="4" key="1">
    <citation type="submission" date="2012-12" db="EMBL/GenBank/DDBJ databases">
        <authorList>
            <person name="Hellsten U."/>
            <person name="Grimwood J."/>
            <person name="Chapman J.A."/>
            <person name="Shapiro H."/>
            <person name="Aerts A."/>
            <person name="Otillar R.P."/>
            <person name="Terry A.Y."/>
            <person name="Boore J.L."/>
            <person name="Simakov O."/>
            <person name="Marletaz F."/>
            <person name="Cho S.-J."/>
            <person name="Edsinger-Gonzales E."/>
            <person name="Havlak P."/>
            <person name="Kuo D.-H."/>
            <person name="Larsson T."/>
            <person name="Lv J."/>
            <person name="Arendt D."/>
            <person name="Savage R."/>
            <person name="Osoegawa K."/>
            <person name="de Jong P."/>
            <person name="Lindberg D.R."/>
            <person name="Seaver E.C."/>
            <person name="Weisblat D.A."/>
            <person name="Putnam N.H."/>
            <person name="Grigoriev I.V."/>
            <person name="Rokhsar D.S."/>
        </authorList>
    </citation>
    <scope>NUCLEOTIDE SEQUENCE</scope>
    <source>
        <strain evidence="4">I ESC-2004</strain>
    </source>
</reference>
<keyword evidence="1" id="KW-0472">Membrane</keyword>